<accession>A0A849L4E8</accession>
<dbReference type="EMBL" id="JABFBC010000002">
    <property type="protein sequence ID" value="NNU81209.1"/>
    <property type="molecule type" value="Genomic_DNA"/>
</dbReference>
<evidence type="ECO:0008006" key="3">
    <source>
        <dbReference type="Google" id="ProtNLM"/>
    </source>
</evidence>
<organism evidence="1 2">
    <name type="scientific">Halovulum dunhuangense</name>
    <dbReference type="NCBI Taxonomy" id="1505036"/>
    <lineage>
        <taxon>Bacteria</taxon>
        <taxon>Pseudomonadati</taxon>
        <taxon>Pseudomonadota</taxon>
        <taxon>Alphaproteobacteria</taxon>
        <taxon>Rhodobacterales</taxon>
        <taxon>Paracoccaceae</taxon>
        <taxon>Halovulum</taxon>
    </lineage>
</organism>
<evidence type="ECO:0000313" key="1">
    <source>
        <dbReference type="EMBL" id="NNU81209.1"/>
    </source>
</evidence>
<dbReference type="Proteomes" id="UP000572377">
    <property type="component" value="Unassembled WGS sequence"/>
</dbReference>
<sequence length="336" mass="36300">MGADGVRYLKQRRILGPRLDRLSGRQVLIHARRPVAERICAREIDFFNALADLADGAGLPVRVVAASHANRAAAARDTRHLNVIMGAAGPLSGPHLLHACPTYLHGFWYFDPLGARHHSSLGHIPCDLSAVPPSEAAALVTRLRSALVVENRSKYPQPERGAVPLEQGSIAVFAQEPIPATEGQFHIDLVSLIQATIASAGGRRVYLKPHPRQQPALLERIRAFHDPARGVEVVEASVHDLLAACAFTVSQASAVAFEGFVHGKPAILAGVTDFAANAVTIPDPAAMPSAMDQVMRRDFDHARFLHWFLIGQCLEPDAPDFSARLAARIRATGFPL</sequence>
<dbReference type="RefSeq" id="WP_171325961.1">
    <property type="nucleotide sequence ID" value="NZ_JABFBC010000002.1"/>
</dbReference>
<reference evidence="1 2" key="1">
    <citation type="submission" date="2020-05" db="EMBL/GenBank/DDBJ databases">
        <title>Gimesia benthica sp. nov., a novel planctomycete isolated from a deep-sea water sample of the Northwest Indian Ocean.</title>
        <authorList>
            <person name="Wang J."/>
            <person name="Ruan C."/>
            <person name="Song L."/>
            <person name="Zhu Y."/>
            <person name="Li A."/>
            <person name="Zheng X."/>
            <person name="Wang L."/>
            <person name="Lu Z."/>
            <person name="Huang Y."/>
            <person name="Du W."/>
            <person name="Zhou Y."/>
            <person name="Huang L."/>
            <person name="Dai X."/>
        </authorList>
    </citation>
    <scope>NUCLEOTIDE SEQUENCE [LARGE SCALE GENOMIC DNA]</scope>
    <source>
        <strain evidence="1 2">YYQ-30</strain>
    </source>
</reference>
<name>A0A849L4E8_9RHOB</name>
<proteinExistence type="predicted"/>
<comment type="caution">
    <text evidence="1">The sequence shown here is derived from an EMBL/GenBank/DDBJ whole genome shotgun (WGS) entry which is preliminary data.</text>
</comment>
<dbReference type="AlphaFoldDB" id="A0A849L4E8"/>
<keyword evidence="2" id="KW-1185">Reference proteome</keyword>
<gene>
    <name evidence="1" type="ORF">HMH01_12255</name>
</gene>
<protein>
    <recommendedName>
        <fullName evidence="3">Capsular polysaccharide biosynthesis protein</fullName>
    </recommendedName>
</protein>
<evidence type="ECO:0000313" key="2">
    <source>
        <dbReference type="Proteomes" id="UP000572377"/>
    </source>
</evidence>